<dbReference type="InterPro" id="IPR004438">
    <property type="entry name" value="Peptidase_M3B"/>
</dbReference>
<dbReference type="Pfam" id="PF08439">
    <property type="entry name" value="Peptidase_M3_N"/>
    <property type="match status" value="1"/>
</dbReference>
<protein>
    <recommendedName>
        <fullName evidence="6">Oligopeptidase F</fullName>
        <ecNumber evidence="6">3.4.24.-</ecNumber>
    </recommendedName>
</protein>
<dbReference type="InterPro" id="IPR045090">
    <property type="entry name" value="Pept_M3A_M3B"/>
</dbReference>
<evidence type="ECO:0000256" key="3">
    <source>
        <dbReference type="ARBA" id="ARBA00022801"/>
    </source>
</evidence>
<keyword evidence="4 6" id="KW-0862">Zinc</keyword>
<dbReference type="RefSeq" id="WP_210596044.1">
    <property type="nucleotide sequence ID" value="NZ_JAGKSQ010000002.1"/>
</dbReference>
<evidence type="ECO:0000313" key="10">
    <source>
        <dbReference type="Proteomes" id="UP000678228"/>
    </source>
</evidence>
<dbReference type="NCBIfam" id="TIGR00181">
    <property type="entry name" value="pepF"/>
    <property type="match status" value="1"/>
</dbReference>
<evidence type="ECO:0000256" key="6">
    <source>
        <dbReference type="RuleBase" id="RU368091"/>
    </source>
</evidence>
<dbReference type="GO" id="GO:0046872">
    <property type="term" value="F:metal ion binding"/>
    <property type="evidence" value="ECO:0007669"/>
    <property type="project" value="UniProtKB-UniRule"/>
</dbReference>
<proteinExistence type="inferred from homology"/>
<dbReference type="Proteomes" id="UP000678228">
    <property type="component" value="Unassembled WGS sequence"/>
</dbReference>
<reference evidence="9" key="1">
    <citation type="submission" date="2021-03" db="EMBL/GenBank/DDBJ databases">
        <title>Bacillus suaedae sp. nov., isolated from Suaeda aralocaspica.</title>
        <authorList>
            <person name="Lei R.F.R."/>
        </authorList>
    </citation>
    <scope>NUCLEOTIDE SEQUENCE</scope>
    <source>
        <strain evidence="9">YZJH907-2</strain>
    </source>
</reference>
<gene>
    <name evidence="9" type="primary">pepF</name>
    <name evidence="9" type="ORF">J7W16_04570</name>
</gene>
<comment type="function">
    <text evidence="6">Has oligopeptidase activity and degrades a variety of small bioactive peptides.</text>
</comment>
<comment type="cofactor">
    <cofactor evidence="6">
        <name>Zn(2+)</name>
        <dbReference type="ChEBI" id="CHEBI:29105"/>
    </cofactor>
    <text evidence="6">Binds 1 zinc ion.</text>
</comment>
<evidence type="ECO:0000259" key="7">
    <source>
        <dbReference type="Pfam" id="PF01432"/>
    </source>
</evidence>
<feature type="domain" description="Oligopeptidase F N-terminal" evidence="8">
    <location>
        <begin position="113"/>
        <end position="181"/>
    </location>
</feature>
<dbReference type="SUPFAM" id="SSF55486">
    <property type="entry name" value="Metalloproteases ('zincins'), catalytic domain"/>
    <property type="match status" value="1"/>
</dbReference>
<sequence length="597" mass="68397">MQYQSRKDVPIAETWDLTDIFKTDAVWEQACKEVEESVGKLKAFDGAITDATSLYNYLFTSEEVGTTFKKVYVYAMLHLDLDTRDSKAQVLLDRAKQIGVKLSAATSFFMPFLLSLDENTLKKYIAEKKELSYFEEDLLESFRYKAHVLSKEKEEVLSELGEALSVPSTTFGMINNADIQFGEVTNEQGEKVQLTRGMYSKLIESPDRNVRKEAYKAYYKPYLESKNTIASTLAAAIKNNVTLSRMRQYPSALQKALFPDKVPQDVYDNLIETTREHLSSMNHYQRLRKETLGLDELRAYDLNAPLVKDVKNEISYDEAFDTMLKSLEPLGEDYISTLKQFKEKRYFDVRETPGKRSGAYNLGLYGVHPFILLNHQDDLDSLFTLVHECGHAMHSHYSSTHQPQITAGYSIFVAEVASTVNEILLIRYLLNVTTDEQMKKHLINHFIDSFKGTLFTQVMFAEFEKTVHAKAENGEPLNADAFNEVYEKIFRDFNGEDLVFDDEVKFGWSRIPHFYRPFYVYKYATGYAAAIQIADKLLAGDAETKSAYLQFLQSGSSDYPLELLKKAGVDLTTPEPIKHALRIFDDLVTEFEVLLKK</sequence>
<dbReference type="GO" id="GO:0004222">
    <property type="term" value="F:metalloendopeptidase activity"/>
    <property type="evidence" value="ECO:0007669"/>
    <property type="project" value="UniProtKB-UniRule"/>
</dbReference>
<name>A0A941AN11_9BACI</name>
<dbReference type="CDD" id="cd09608">
    <property type="entry name" value="M3B_PepF"/>
    <property type="match status" value="1"/>
</dbReference>
<dbReference type="Gene3D" id="1.10.287.830">
    <property type="entry name" value="putative peptidase helix hairpin domain like"/>
    <property type="match status" value="1"/>
</dbReference>
<dbReference type="Gene3D" id="1.20.140.70">
    <property type="entry name" value="Oligopeptidase f, N-terminal domain"/>
    <property type="match status" value="1"/>
</dbReference>
<dbReference type="Pfam" id="PF01432">
    <property type="entry name" value="Peptidase_M3"/>
    <property type="match status" value="1"/>
</dbReference>
<evidence type="ECO:0000259" key="8">
    <source>
        <dbReference type="Pfam" id="PF08439"/>
    </source>
</evidence>
<dbReference type="InterPro" id="IPR042088">
    <property type="entry name" value="OligoPept_F_C"/>
</dbReference>
<organism evidence="9 10">
    <name type="scientific">Halalkalibacter suaedae</name>
    <dbReference type="NCBI Taxonomy" id="2822140"/>
    <lineage>
        <taxon>Bacteria</taxon>
        <taxon>Bacillati</taxon>
        <taxon>Bacillota</taxon>
        <taxon>Bacilli</taxon>
        <taxon>Bacillales</taxon>
        <taxon>Bacillaceae</taxon>
        <taxon>Halalkalibacter</taxon>
    </lineage>
</organism>
<comment type="similarity">
    <text evidence="6">Belongs to the peptidase M3B family.</text>
</comment>
<dbReference type="PANTHER" id="PTHR11804:SF84">
    <property type="entry name" value="SACCHAROLYSIN"/>
    <property type="match status" value="1"/>
</dbReference>
<dbReference type="InterPro" id="IPR001567">
    <property type="entry name" value="Pept_M3A_M3B_dom"/>
</dbReference>
<accession>A0A941AN11</accession>
<dbReference type="Gene3D" id="1.10.1370.20">
    <property type="entry name" value="Oligoendopeptidase f, C-terminal domain"/>
    <property type="match status" value="1"/>
</dbReference>
<evidence type="ECO:0000256" key="5">
    <source>
        <dbReference type="ARBA" id="ARBA00023049"/>
    </source>
</evidence>
<evidence type="ECO:0000256" key="2">
    <source>
        <dbReference type="ARBA" id="ARBA00022723"/>
    </source>
</evidence>
<dbReference type="PANTHER" id="PTHR11804">
    <property type="entry name" value="PROTEASE M3 THIMET OLIGOPEPTIDASE-RELATED"/>
    <property type="match status" value="1"/>
</dbReference>
<keyword evidence="1 6" id="KW-0645">Protease</keyword>
<keyword evidence="10" id="KW-1185">Reference proteome</keyword>
<evidence type="ECO:0000256" key="1">
    <source>
        <dbReference type="ARBA" id="ARBA00022670"/>
    </source>
</evidence>
<keyword evidence="5 6" id="KW-0482">Metalloprotease</keyword>
<dbReference type="EC" id="3.4.24.-" evidence="6"/>
<keyword evidence="2 6" id="KW-0479">Metal-binding</keyword>
<dbReference type="InterPro" id="IPR013647">
    <property type="entry name" value="OligopepF_N_dom"/>
</dbReference>
<dbReference type="AlphaFoldDB" id="A0A941AN11"/>
<comment type="caution">
    <text evidence="9">The sequence shown here is derived from an EMBL/GenBank/DDBJ whole genome shotgun (WGS) entry which is preliminary data.</text>
</comment>
<keyword evidence="3 6" id="KW-0378">Hydrolase</keyword>
<evidence type="ECO:0000313" key="9">
    <source>
        <dbReference type="EMBL" id="MBP3950396.1"/>
    </source>
</evidence>
<dbReference type="EMBL" id="JAGKSQ010000002">
    <property type="protein sequence ID" value="MBP3950396.1"/>
    <property type="molecule type" value="Genomic_DNA"/>
</dbReference>
<dbReference type="GO" id="GO:0006518">
    <property type="term" value="P:peptide metabolic process"/>
    <property type="evidence" value="ECO:0007669"/>
    <property type="project" value="TreeGrafter"/>
</dbReference>
<dbReference type="GO" id="GO:0006508">
    <property type="term" value="P:proteolysis"/>
    <property type="evidence" value="ECO:0007669"/>
    <property type="project" value="UniProtKB-KW"/>
</dbReference>
<evidence type="ECO:0000256" key="4">
    <source>
        <dbReference type="ARBA" id="ARBA00022833"/>
    </source>
</evidence>
<feature type="domain" description="Peptidase M3A/M3B catalytic" evidence="7">
    <location>
        <begin position="202"/>
        <end position="582"/>
    </location>
</feature>